<dbReference type="PANTHER" id="PTHR36302">
    <property type="entry name" value="BLR7088 PROTEIN"/>
    <property type="match status" value="1"/>
</dbReference>
<evidence type="ECO:0000313" key="2">
    <source>
        <dbReference type="EMBL" id="QCO57611.1"/>
    </source>
</evidence>
<dbReference type="OrthoDB" id="9796962at2"/>
<dbReference type="InterPro" id="IPR036182">
    <property type="entry name" value="PCuAC_sf"/>
</dbReference>
<dbReference type="Gene3D" id="2.60.40.1890">
    <property type="entry name" value="PCu(A)C copper chaperone"/>
    <property type="match status" value="1"/>
</dbReference>
<dbReference type="SUPFAM" id="SSF110087">
    <property type="entry name" value="DR1885-like metal-binding protein"/>
    <property type="match status" value="1"/>
</dbReference>
<dbReference type="RefSeq" id="WP_137195404.1">
    <property type="nucleotide sequence ID" value="NZ_CP039965.1"/>
</dbReference>
<geneLocation type="plasmid" evidence="2 3">
    <name>unnamed1</name>
</geneLocation>
<accession>A0A4P8EK78</accession>
<dbReference type="AlphaFoldDB" id="A0A4P8EK78"/>
<keyword evidence="2" id="KW-0614">Plasmid</keyword>
<keyword evidence="3" id="KW-1185">Reference proteome</keyword>
<dbReference type="EMBL" id="CP039965">
    <property type="protein sequence ID" value="QCO57611.1"/>
    <property type="molecule type" value="Genomic_DNA"/>
</dbReference>
<keyword evidence="1" id="KW-0732">Signal</keyword>
<dbReference type="Proteomes" id="UP000298631">
    <property type="component" value="Plasmid unnamed1"/>
</dbReference>
<feature type="chain" id="PRO_5020961229" evidence="1">
    <location>
        <begin position="19"/>
        <end position="199"/>
    </location>
</feature>
<dbReference type="PANTHER" id="PTHR36302:SF1">
    <property type="entry name" value="COPPER CHAPERONE PCU(A)C"/>
    <property type="match status" value="1"/>
</dbReference>
<dbReference type="InterPro" id="IPR007410">
    <property type="entry name" value="LpqE-like"/>
</dbReference>
<dbReference type="Pfam" id="PF04314">
    <property type="entry name" value="PCuAC"/>
    <property type="match status" value="1"/>
</dbReference>
<sequence>MRILALLVMLCSALPAYAHEFFWGDLQIIHPSLPATPLGANTAAVYMALANDGPTDERLLGAETPFGKLRFLHPVTDAQGATTMQERAWIDIPAGEVVLLSRGEMRGSLANVNRPLFEGAELTGAMIFQQRGRFDMFFLIDPMETETEHDPVSQMPQAAPRIDRAAAIAPQRLRTSQRLCAPNAQHRMPLSRRSPLRAI</sequence>
<organism evidence="2 3">
    <name type="scientific">Pseudorhodobacter turbinis</name>
    <dbReference type="NCBI Taxonomy" id="2500533"/>
    <lineage>
        <taxon>Bacteria</taxon>
        <taxon>Pseudomonadati</taxon>
        <taxon>Pseudomonadota</taxon>
        <taxon>Alphaproteobacteria</taxon>
        <taxon>Rhodobacterales</taxon>
        <taxon>Paracoccaceae</taxon>
        <taxon>Pseudorhodobacter</taxon>
    </lineage>
</organism>
<gene>
    <name evidence="2" type="ORF">EOK75_18085</name>
</gene>
<protein>
    <submittedName>
        <fullName evidence="2">Copper chaperone PCu(A)C</fullName>
    </submittedName>
</protein>
<proteinExistence type="predicted"/>
<evidence type="ECO:0000313" key="3">
    <source>
        <dbReference type="Proteomes" id="UP000298631"/>
    </source>
</evidence>
<feature type="signal peptide" evidence="1">
    <location>
        <begin position="1"/>
        <end position="18"/>
    </location>
</feature>
<name>A0A4P8EK78_9RHOB</name>
<dbReference type="KEGG" id="pseb:EOK75_18085"/>
<dbReference type="InterPro" id="IPR058248">
    <property type="entry name" value="Lxx211020-like"/>
</dbReference>
<reference evidence="2 3" key="1">
    <citation type="submission" date="2019-05" db="EMBL/GenBank/DDBJ databases">
        <title>Pseudorhodobacter turbinis sp. nov., isolated from the gut of the Korean turban shell.</title>
        <authorList>
            <person name="Jeong Y.-S."/>
            <person name="Kang W.-R."/>
            <person name="Bae J.-W."/>
        </authorList>
    </citation>
    <scope>NUCLEOTIDE SEQUENCE [LARGE SCALE GENOMIC DNA]</scope>
    <source>
        <strain evidence="2 3">S12M18</strain>
        <plasmid evidence="2 3">unnamed1</plasmid>
    </source>
</reference>
<evidence type="ECO:0000256" key="1">
    <source>
        <dbReference type="SAM" id="SignalP"/>
    </source>
</evidence>